<dbReference type="EMBL" id="JAGMWT010000014">
    <property type="protein sequence ID" value="KAH7117142.1"/>
    <property type="molecule type" value="Genomic_DNA"/>
</dbReference>
<accession>A0A9P9DDR5</accession>
<comment type="caution">
    <text evidence="2">The sequence shown here is derived from an EMBL/GenBank/DDBJ whole genome shotgun (WGS) entry which is preliminary data.</text>
</comment>
<gene>
    <name evidence="2" type="ORF">B0J11DRAFT_109883</name>
</gene>
<sequence>MDVVQAGREPPRYVDAAPIPNQDHIHAVAPIHTHSSLEKDSPSVEIEKERPPLDYDACLTPGNTSDNLTLNNIGDSLAMRAVEDSDEPIQLCPPGSGSEPGELVKVSDPHDEARHSLAESSKEISTLSQMPEIEANDNTATDHLTSKIDCEITGNEISIIPDPNVSENPFPSVSGPKTDDVIDGCKDISASDLNVSDISSLKNPEPQAVAKVLCEKSPTVGTGQEAPVKKQRFKTQITSMPISFVSSDQAALTESNIPGAFRVWPDQIKRPSSISVPPHLRPGSSRPAPSQPKNHNPGYNHLDRNSQRYRDCYQGGGSGLRTSLLKAQQELVDQKGATANMRASIEAEYQQRTDKVVLDIQKNVLQKLMEIEKEKERLHQIEISLKSREEMVIYNEKFINFGQHQFRSFLEEMGFSRAADLELEQAYWQGFAEGRAEDEKSNAILTAKTMQLHHRETDLDIREQYWKERSRSELEHNLRQEIEIEVESRVAAESYDQGLQGGREVRNAEEIEEAHKQGFIKGYHMFQKHQMLILGLKNGSVAPNSPDVEFLFDQSHPENPFNIGIEVGRRGSIKSESTKINFTKKDSTKKESTKKESTKVNSTKVNPTKIDSAKIESTKTESIKIGSTKTEPTKTGPTKTDSTKIDSTKLKFTKLESSKSAPAKSRRPVQPPRPTLFDELHGVSESDKNTGFSVQGGGQPIDGPIPGRSASTLVVQTTSNAQISYSRPLLRYETSEDEAVIATGSQVATSVKYHGSISKKLDDTPNLIDLY</sequence>
<feature type="region of interest" description="Disordered" evidence="1">
    <location>
        <begin position="619"/>
        <end position="644"/>
    </location>
</feature>
<feature type="region of interest" description="Disordered" evidence="1">
    <location>
        <begin position="576"/>
        <end position="604"/>
    </location>
</feature>
<evidence type="ECO:0000313" key="2">
    <source>
        <dbReference type="EMBL" id="KAH7117142.1"/>
    </source>
</evidence>
<organism evidence="2 3">
    <name type="scientific">Dendryphion nanum</name>
    <dbReference type="NCBI Taxonomy" id="256645"/>
    <lineage>
        <taxon>Eukaryota</taxon>
        <taxon>Fungi</taxon>
        <taxon>Dikarya</taxon>
        <taxon>Ascomycota</taxon>
        <taxon>Pezizomycotina</taxon>
        <taxon>Dothideomycetes</taxon>
        <taxon>Pleosporomycetidae</taxon>
        <taxon>Pleosporales</taxon>
        <taxon>Torulaceae</taxon>
        <taxon>Dendryphion</taxon>
    </lineage>
</organism>
<feature type="compositionally biased region" description="Basic and acidic residues" evidence="1">
    <location>
        <begin position="35"/>
        <end position="53"/>
    </location>
</feature>
<evidence type="ECO:0000256" key="1">
    <source>
        <dbReference type="SAM" id="MobiDB-lite"/>
    </source>
</evidence>
<feature type="compositionally biased region" description="Basic and acidic residues" evidence="1">
    <location>
        <begin position="583"/>
        <end position="598"/>
    </location>
</feature>
<evidence type="ECO:0000313" key="3">
    <source>
        <dbReference type="Proteomes" id="UP000700596"/>
    </source>
</evidence>
<proteinExistence type="predicted"/>
<protein>
    <submittedName>
        <fullName evidence="2">Uncharacterized protein</fullName>
    </submittedName>
</protein>
<feature type="region of interest" description="Disordered" evidence="1">
    <location>
        <begin position="655"/>
        <end position="674"/>
    </location>
</feature>
<feature type="region of interest" description="Disordered" evidence="1">
    <location>
        <begin position="34"/>
        <end position="54"/>
    </location>
</feature>
<dbReference type="OrthoDB" id="3794025at2759"/>
<reference evidence="2" key="1">
    <citation type="journal article" date="2021" name="Nat. Commun.">
        <title>Genetic determinants of endophytism in the Arabidopsis root mycobiome.</title>
        <authorList>
            <person name="Mesny F."/>
            <person name="Miyauchi S."/>
            <person name="Thiergart T."/>
            <person name="Pickel B."/>
            <person name="Atanasova L."/>
            <person name="Karlsson M."/>
            <person name="Huettel B."/>
            <person name="Barry K.W."/>
            <person name="Haridas S."/>
            <person name="Chen C."/>
            <person name="Bauer D."/>
            <person name="Andreopoulos W."/>
            <person name="Pangilinan J."/>
            <person name="LaButti K."/>
            <person name="Riley R."/>
            <person name="Lipzen A."/>
            <person name="Clum A."/>
            <person name="Drula E."/>
            <person name="Henrissat B."/>
            <person name="Kohler A."/>
            <person name="Grigoriev I.V."/>
            <person name="Martin F.M."/>
            <person name="Hacquard S."/>
        </authorList>
    </citation>
    <scope>NUCLEOTIDE SEQUENCE</scope>
    <source>
        <strain evidence="2">MPI-CAGE-CH-0243</strain>
    </source>
</reference>
<dbReference type="AlphaFoldDB" id="A0A9P9DDR5"/>
<feature type="region of interest" description="Disordered" evidence="1">
    <location>
        <begin position="272"/>
        <end position="305"/>
    </location>
</feature>
<feature type="compositionally biased region" description="Low complexity" evidence="1">
    <location>
        <begin position="628"/>
        <end position="640"/>
    </location>
</feature>
<dbReference type="Proteomes" id="UP000700596">
    <property type="component" value="Unassembled WGS sequence"/>
</dbReference>
<keyword evidence="3" id="KW-1185">Reference proteome</keyword>
<name>A0A9P9DDR5_9PLEO</name>